<dbReference type="VEuPathDB" id="FungiDB:H257_19098"/>
<name>A0A6A5ABN4_APHAT</name>
<accession>A0A6A5ABN4</accession>
<organism evidence="3 4">
    <name type="scientific">Aphanomyces astaci</name>
    <name type="common">Crayfish plague agent</name>
    <dbReference type="NCBI Taxonomy" id="112090"/>
    <lineage>
        <taxon>Eukaryota</taxon>
        <taxon>Sar</taxon>
        <taxon>Stramenopiles</taxon>
        <taxon>Oomycota</taxon>
        <taxon>Saprolegniomycetes</taxon>
        <taxon>Saprolegniales</taxon>
        <taxon>Verrucalvaceae</taxon>
        <taxon>Aphanomyces</taxon>
    </lineage>
</organism>
<reference evidence="3 4" key="1">
    <citation type="submission" date="2019-06" db="EMBL/GenBank/DDBJ databases">
        <title>Genomics analysis of Aphanomyces spp. identifies a new class of oomycete effector associated with host adaptation.</title>
        <authorList>
            <person name="Gaulin E."/>
        </authorList>
    </citation>
    <scope>NUCLEOTIDE SEQUENCE [LARGE SCALE GENOMIC DNA]</scope>
    <source>
        <strain evidence="3 4">E</strain>
    </source>
</reference>
<evidence type="ECO:0000313" key="4">
    <source>
        <dbReference type="Proteomes" id="UP000469452"/>
    </source>
</evidence>
<sequence length="187" mass="22282">MNQLASQQPVDQQRDTEQRVQGLSMPAYHGHLNESIGLYIHRVKVFYMAKNYEQNEVVEARCLAMELASRRVNGGSKTLVDFEQTLREEFEPVDLQERLRDRLFTLQQRWCRNLFEYVEKFRRVCTDVQEMSELDKVTFFTRSLKLETQEEVKYRQCKMLTSAIKVALEYEWAHVVALSQRHDKSIR</sequence>
<evidence type="ECO:0000313" key="3">
    <source>
        <dbReference type="EMBL" id="KAF0758224.1"/>
    </source>
</evidence>
<dbReference type="AlphaFoldDB" id="A0A6A5ABN4"/>
<dbReference type="InterPro" id="IPR005162">
    <property type="entry name" value="Retrotrans_gag_dom"/>
</dbReference>
<comment type="caution">
    <text evidence="3">The sequence shown here is derived from an EMBL/GenBank/DDBJ whole genome shotgun (WGS) entry which is preliminary data.</text>
</comment>
<protein>
    <recommendedName>
        <fullName evidence="2">Retrotransposon gag domain-containing protein</fullName>
    </recommendedName>
</protein>
<evidence type="ECO:0000256" key="1">
    <source>
        <dbReference type="SAM" id="MobiDB-lite"/>
    </source>
</evidence>
<evidence type="ECO:0000259" key="2">
    <source>
        <dbReference type="Pfam" id="PF03732"/>
    </source>
</evidence>
<feature type="compositionally biased region" description="Polar residues" evidence="1">
    <location>
        <begin position="1"/>
        <end position="11"/>
    </location>
</feature>
<dbReference type="Pfam" id="PF03732">
    <property type="entry name" value="Retrotrans_gag"/>
    <property type="match status" value="1"/>
</dbReference>
<dbReference type="Proteomes" id="UP000469452">
    <property type="component" value="Unassembled WGS sequence"/>
</dbReference>
<feature type="non-terminal residue" evidence="3">
    <location>
        <position position="187"/>
    </location>
</feature>
<dbReference type="EMBL" id="VJMI01009700">
    <property type="protein sequence ID" value="KAF0758224.1"/>
    <property type="molecule type" value="Genomic_DNA"/>
</dbReference>
<gene>
    <name evidence="3" type="ORF">AaE_004008</name>
</gene>
<proteinExistence type="predicted"/>
<feature type="domain" description="Retrotransposon gag" evidence="2">
    <location>
        <begin position="66"/>
        <end position="145"/>
    </location>
</feature>
<feature type="region of interest" description="Disordered" evidence="1">
    <location>
        <begin position="1"/>
        <end position="20"/>
    </location>
</feature>